<reference evidence="3 4" key="1">
    <citation type="journal article" date="2018" name="BMC Genomics">
        <title>The genome of Naegleria lovaniensis, the basis for a comparative approach to unravel pathogenicity factors of the human pathogenic amoeba N. fowleri.</title>
        <authorList>
            <person name="Liechti N."/>
            <person name="Schurch N."/>
            <person name="Bruggmann R."/>
            <person name="Wittwer M."/>
        </authorList>
    </citation>
    <scope>NUCLEOTIDE SEQUENCE [LARGE SCALE GENOMIC DNA]</scope>
    <source>
        <strain evidence="3 4">ATCC 30569</strain>
    </source>
</reference>
<feature type="transmembrane region" description="Helical" evidence="2">
    <location>
        <begin position="181"/>
        <end position="200"/>
    </location>
</feature>
<gene>
    <name evidence="3" type="ORF">C9374_003220</name>
</gene>
<keyword evidence="1" id="KW-0175">Coiled coil</keyword>
<keyword evidence="2" id="KW-1133">Transmembrane helix</keyword>
<dbReference type="GeneID" id="68095675"/>
<dbReference type="Gene3D" id="1.10.287.1490">
    <property type="match status" value="1"/>
</dbReference>
<evidence type="ECO:0000313" key="3">
    <source>
        <dbReference type="EMBL" id="KAG2386071.1"/>
    </source>
</evidence>
<dbReference type="EMBL" id="PYSW02000017">
    <property type="protein sequence ID" value="KAG2386071.1"/>
    <property type="molecule type" value="Genomic_DNA"/>
</dbReference>
<feature type="coiled-coil region" evidence="1">
    <location>
        <begin position="228"/>
        <end position="550"/>
    </location>
</feature>
<organism evidence="3 4">
    <name type="scientific">Naegleria lovaniensis</name>
    <name type="common">Amoeba</name>
    <dbReference type="NCBI Taxonomy" id="51637"/>
    <lineage>
        <taxon>Eukaryota</taxon>
        <taxon>Discoba</taxon>
        <taxon>Heterolobosea</taxon>
        <taxon>Tetramitia</taxon>
        <taxon>Eutetramitia</taxon>
        <taxon>Vahlkampfiidae</taxon>
        <taxon>Naegleria</taxon>
    </lineage>
</organism>
<feature type="coiled-coil region" evidence="1">
    <location>
        <begin position="614"/>
        <end position="694"/>
    </location>
</feature>
<sequence length="913" mass="105693">MKALMRNTNIHGNFKAFTILLMTLVLVGQVCLIVQANESSDEASFHAQKLVRSLIQRQNIREFALLYGLKVPEPMKSSTIEEGGFDESSFDWDLDERVKVTNHFDALSLNCRKTVVSCLYAQKAIKTHFEQTQSLQNFIQQKLDPCGPEAKNVFHELYSNHAKGISDLIFEALILKANTKLSMPLVGAVVGAFFIMVYLVSQMNQTSAQLAQSKKESTKLHHDMKTVIENHKENEAKVSTLKQQLEDKNTLLNEATISLQENKRAMQFTKDRLERLENEKQDLEKKNRDQEKQIKDYTRECLQRDAKWKESNKQLEKDLSQMSQEVNKLRQENNSASQVISSLEFDKLQLMSKVEDDTLTVSKLKNEVNNVRKQLLSQIEQHTAVVLSMQKEISKLQTEITNKSMEYNKIWSELNTLNVEKSELETDNKIFESENKNLKESLNHALKDLSVARSELKSKSVDTEKLEKHLQDTKQQYDHTLQLMDDLKSKLQVQESELSNVKHTLEEQNERLTGEISKHEQENMRLTHIVEKYRLEIQMKEKEIEEKDQIIYSLKSECIVIEDLRTEITKKSSTLEEKIMEMGKLQQDLILLKKNKDLQEKSYSELGSALKKQQSEYEEKITSLTRELDEATSTAAHLLNDSNKMKEALDRANLMQNELESQHTAAINELNHKLQENALLMSEKEEEIKKLYQQIDAQTYASMKKNEELIKYKEQIDSHQKVLENISSLENANASLNSQLETIRNAYEKQLNTLKESKAAEIKVFKKSIMELEHRVGLYEKKVAQSNTQITEQLKKIDELQNKAKEKNSDSAFTTTLEQRSQQERDLELLLEKKDTELNSLKSQLSDLSLKYQLLQGANATSLLDENTKLKKQLENLQDTKQKLMNNYNQEKATCEKLRTELSRLNSAMKKKK</sequence>
<comment type="caution">
    <text evidence="3">The sequence shown here is derived from an EMBL/GenBank/DDBJ whole genome shotgun (WGS) entry which is preliminary data.</text>
</comment>
<keyword evidence="4" id="KW-1185">Reference proteome</keyword>
<proteinExistence type="predicted"/>
<evidence type="ECO:0000256" key="2">
    <source>
        <dbReference type="SAM" id="Phobius"/>
    </source>
</evidence>
<evidence type="ECO:0000313" key="4">
    <source>
        <dbReference type="Proteomes" id="UP000816034"/>
    </source>
</evidence>
<feature type="coiled-coil region" evidence="1">
    <location>
        <begin position="719"/>
        <end position="908"/>
    </location>
</feature>
<dbReference type="RefSeq" id="XP_044550064.1">
    <property type="nucleotide sequence ID" value="XM_044692725.1"/>
</dbReference>
<accession>A0AA88GPQ9</accession>
<dbReference type="Proteomes" id="UP000816034">
    <property type="component" value="Unassembled WGS sequence"/>
</dbReference>
<dbReference type="AlphaFoldDB" id="A0AA88GPQ9"/>
<keyword evidence="2" id="KW-0812">Transmembrane</keyword>
<protein>
    <submittedName>
        <fullName evidence="3">Uncharacterized protein</fullName>
    </submittedName>
</protein>
<name>A0AA88GPQ9_NAELO</name>
<keyword evidence="2" id="KW-0472">Membrane</keyword>
<evidence type="ECO:0000256" key="1">
    <source>
        <dbReference type="SAM" id="Coils"/>
    </source>
</evidence>